<dbReference type="Proteomes" id="UP000053257">
    <property type="component" value="Unassembled WGS sequence"/>
</dbReference>
<evidence type="ECO:0000313" key="2">
    <source>
        <dbReference type="EMBL" id="KIP02387.1"/>
    </source>
</evidence>
<sequence>MAQTASAIAVAAPGRPRPTHATIPARAPATVAEPAVGGANPRRLRPGRSADRSHGAIVARAPSSSTASACSDSSRGSFGGRCFGAKLWQRRCGGRPSGSPTGTASLDEQTARLSGRDAIQGCHLRLTTLYVLMRRSCDDAPRERQAVCRGMSGTAYKATPASMLAANNMAPPPSGDKPSHASTACDAMGRSPRS</sequence>
<accession>A0A0C3S0D2</accession>
<name>A0A0C3S0D2_PHLG1</name>
<keyword evidence="3" id="KW-1185">Reference proteome</keyword>
<evidence type="ECO:0000256" key="1">
    <source>
        <dbReference type="SAM" id="MobiDB-lite"/>
    </source>
</evidence>
<organism evidence="2 3">
    <name type="scientific">Phlebiopsis gigantea (strain 11061_1 CR5-6)</name>
    <name type="common">White-rot fungus</name>
    <name type="synonym">Peniophora gigantea</name>
    <dbReference type="NCBI Taxonomy" id="745531"/>
    <lineage>
        <taxon>Eukaryota</taxon>
        <taxon>Fungi</taxon>
        <taxon>Dikarya</taxon>
        <taxon>Basidiomycota</taxon>
        <taxon>Agaricomycotina</taxon>
        <taxon>Agaricomycetes</taxon>
        <taxon>Polyporales</taxon>
        <taxon>Phanerochaetaceae</taxon>
        <taxon>Phlebiopsis</taxon>
    </lineage>
</organism>
<dbReference type="HOGENOM" id="CLU_1402907_0_0_1"/>
<proteinExistence type="predicted"/>
<evidence type="ECO:0000313" key="3">
    <source>
        <dbReference type="Proteomes" id="UP000053257"/>
    </source>
</evidence>
<dbReference type="EMBL" id="KN840679">
    <property type="protein sequence ID" value="KIP02387.1"/>
    <property type="molecule type" value="Genomic_DNA"/>
</dbReference>
<gene>
    <name evidence="2" type="ORF">PHLGIDRAFT_297870</name>
</gene>
<feature type="region of interest" description="Disordered" evidence="1">
    <location>
        <begin position="36"/>
        <end position="76"/>
    </location>
</feature>
<dbReference type="AlphaFoldDB" id="A0A0C3S0D2"/>
<protein>
    <submittedName>
        <fullName evidence="2">Uncharacterized protein</fullName>
    </submittedName>
</protein>
<feature type="region of interest" description="Disordered" evidence="1">
    <location>
        <begin position="165"/>
        <end position="194"/>
    </location>
</feature>
<reference evidence="2 3" key="1">
    <citation type="journal article" date="2014" name="PLoS Genet.">
        <title>Analysis of the Phlebiopsis gigantea genome, transcriptome and secretome provides insight into its pioneer colonization strategies of wood.</title>
        <authorList>
            <person name="Hori C."/>
            <person name="Ishida T."/>
            <person name="Igarashi K."/>
            <person name="Samejima M."/>
            <person name="Suzuki H."/>
            <person name="Master E."/>
            <person name="Ferreira P."/>
            <person name="Ruiz-Duenas F.J."/>
            <person name="Held B."/>
            <person name="Canessa P."/>
            <person name="Larrondo L.F."/>
            <person name="Schmoll M."/>
            <person name="Druzhinina I.S."/>
            <person name="Kubicek C.P."/>
            <person name="Gaskell J.A."/>
            <person name="Kersten P."/>
            <person name="St John F."/>
            <person name="Glasner J."/>
            <person name="Sabat G."/>
            <person name="Splinter BonDurant S."/>
            <person name="Syed K."/>
            <person name="Yadav J."/>
            <person name="Mgbeahuruike A.C."/>
            <person name="Kovalchuk A."/>
            <person name="Asiegbu F.O."/>
            <person name="Lackner G."/>
            <person name="Hoffmeister D."/>
            <person name="Rencoret J."/>
            <person name="Gutierrez A."/>
            <person name="Sun H."/>
            <person name="Lindquist E."/>
            <person name="Barry K."/>
            <person name="Riley R."/>
            <person name="Grigoriev I.V."/>
            <person name="Henrissat B."/>
            <person name="Kues U."/>
            <person name="Berka R.M."/>
            <person name="Martinez A.T."/>
            <person name="Covert S.F."/>
            <person name="Blanchette R.A."/>
            <person name="Cullen D."/>
        </authorList>
    </citation>
    <scope>NUCLEOTIDE SEQUENCE [LARGE SCALE GENOMIC DNA]</scope>
    <source>
        <strain evidence="2 3">11061_1 CR5-6</strain>
    </source>
</reference>
<feature type="compositionally biased region" description="Low complexity" evidence="1">
    <location>
        <begin position="59"/>
        <end position="76"/>
    </location>
</feature>